<protein>
    <submittedName>
        <fullName evidence="1">Uncharacterized protein</fullName>
    </submittedName>
</protein>
<comment type="caution">
    <text evidence="1">The sequence shown here is derived from an EMBL/GenBank/DDBJ whole genome shotgun (WGS) entry which is preliminary data.</text>
</comment>
<evidence type="ECO:0000313" key="1">
    <source>
        <dbReference type="EMBL" id="RNA06680.1"/>
    </source>
</evidence>
<accession>A0A3M7Q5K8</accession>
<proteinExistence type="predicted"/>
<organism evidence="1 2">
    <name type="scientific">Brachionus plicatilis</name>
    <name type="common">Marine rotifer</name>
    <name type="synonym">Brachionus muelleri</name>
    <dbReference type="NCBI Taxonomy" id="10195"/>
    <lineage>
        <taxon>Eukaryota</taxon>
        <taxon>Metazoa</taxon>
        <taxon>Spiralia</taxon>
        <taxon>Gnathifera</taxon>
        <taxon>Rotifera</taxon>
        <taxon>Eurotatoria</taxon>
        <taxon>Monogononta</taxon>
        <taxon>Pseudotrocha</taxon>
        <taxon>Ploima</taxon>
        <taxon>Brachionidae</taxon>
        <taxon>Brachionus</taxon>
    </lineage>
</organism>
<sequence length="155" mass="17437">MSQNNDDKSLYSSSSQNNASSYETKDIFSALFFKFFKSLTYLSYKFQLMIKKYSSKIIKILRTTLSSNRSLSCSAGHQALISHTFTSGLTKERMHFPVGIPFQVLMTVSMLAQSSSVLHTALYLLYSSAHTPCFCSVFMKLVITKMLLYSLGGIM</sequence>
<evidence type="ECO:0000313" key="2">
    <source>
        <dbReference type="Proteomes" id="UP000276133"/>
    </source>
</evidence>
<keyword evidence="2" id="KW-1185">Reference proteome</keyword>
<dbReference type="Proteomes" id="UP000276133">
    <property type="component" value="Unassembled WGS sequence"/>
</dbReference>
<dbReference type="AlphaFoldDB" id="A0A3M7Q5K8"/>
<dbReference type="EMBL" id="REGN01007315">
    <property type="protein sequence ID" value="RNA06680.1"/>
    <property type="molecule type" value="Genomic_DNA"/>
</dbReference>
<reference evidence="1 2" key="1">
    <citation type="journal article" date="2018" name="Sci. Rep.">
        <title>Genomic signatures of local adaptation to the degree of environmental predictability in rotifers.</title>
        <authorList>
            <person name="Franch-Gras L."/>
            <person name="Hahn C."/>
            <person name="Garcia-Roger E.M."/>
            <person name="Carmona M.J."/>
            <person name="Serra M."/>
            <person name="Gomez A."/>
        </authorList>
    </citation>
    <scope>NUCLEOTIDE SEQUENCE [LARGE SCALE GENOMIC DNA]</scope>
    <source>
        <strain evidence="1">HYR1</strain>
    </source>
</reference>
<gene>
    <name evidence="1" type="ORF">BpHYR1_038450</name>
</gene>
<name>A0A3M7Q5K8_BRAPC</name>